<organism evidence="2 3">
    <name type="scientific">Podospora didyma</name>
    <dbReference type="NCBI Taxonomy" id="330526"/>
    <lineage>
        <taxon>Eukaryota</taxon>
        <taxon>Fungi</taxon>
        <taxon>Dikarya</taxon>
        <taxon>Ascomycota</taxon>
        <taxon>Pezizomycotina</taxon>
        <taxon>Sordariomycetes</taxon>
        <taxon>Sordariomycetidae</taxon>
        <taxon>Sordariales</taxon>
        <taxon>Podosporaceae</taxon>
        <taxon>Podospora</taxon>
    </lineage>
</organism>
<proteinExistence type="predicted"/>
<name>A0AAE0U356_9PEZI</name>
<dbReference type="EMBL" id="JAULSW010000002">
    <property type="protein sequence ID" value="KAK3389152.1"/>
    <property type="molecule type" value="Genomic_DNA"/>
</dbReference>
<feature type="region of interest" description="Disordered" evidence="1">
    <location>
        <begin position="872"/>
        <end position="893"/>
    </location>
</feature>
<dbReference type="AlphaFoldDB" id="A0AAE0U356"/>
<dbReference type="Proteomes" id="UP001285441">
    <property type="component" value="Unassembled WGS sequence"/>
</dbReference>
<keyword evidence="3" id="KW-1185">Reference proteome</keyword>
<protein>
    <submittedName>
        <fullName evidence="2">Uncharacterized protein</fullName>
    </submittedName>
</protein>
<evidence type="ECO:0000313" key="2">
    <source>
        <dbReference type="EMBL" id="KAK3389152.1"/>
    </source>
</evidence>
<reference evidence="2" key="2">
    <citation type="submission" date="2023-06" db="EMBL/GenBank/DDBJ databases">
        <authorList>
            <consortium name="Lawrence Berkeley National Laboratory"/>
            <person name="Haridas S."/>
            <person name="Hensen N."/>
            <person name="Bonometti L."/>
            <person name="Westerberg I."/>
            <person name="Brannstrom I.O."/>
            <person name="Guillou S."/>
            <person name="Cros-Aarteil S."/>
            <person name="Calhoun S."/>
            <person name="Kuo A."/>
            <person name="Mondo S."/>
            <person name="Pangilinan J."/>
            <person name="Riley R."/>
            <person name="LaButti K."/>
            <person name="Andreopoulos B."/>
            <person name="Lipzen A."/>
            <person name="Chen C."/>
            <person name="Yanf M."/>
            <person name="Daum C."/>
            <person name="Ng V."/>
            <person name="Clum A."/>
            <person name="Steindorff A."/>
            <person name="Ohm R."/>
            <person name="Martin F."/>
            <person name="Silar P."/>
            <person name="Natvig D."/>
            <person name="Lalanne C."/>
            <person name="Gautier V."/>
            <person name="Ament-velasquez S.L."/>
            <person name="Kruys A."/>
            <person name="Hutchinson M.I."/>
            <person name="Powell A.J."/>
            <person name="Barry K."/>
            <person name="Miller A.N."/>
            <person name="Grigoriev I.V."/>
            <person name="Debuchy R."/>
            <person name="Gladieux P."/>
            <person name="Thoren M.H."/>
            <person name="Johannesson H."/>
        </authorList>
    </citation>
    <scope>NUCLEOTIDE SEQUENCE</scope>
    <source>
        <strain evidence="2">CBS 232.78</strain>
    </source>
</reference>
<gene>
    <name evidence="2" type="ORF">B0H63DRAFT_499379</name>
</gene>
<evidence type="ECO:0000256" key="1">
    <source>
        <dbReference type="SAM" id="MobiDB-lite"/>
    </source>
</evidence>
<comment type="caution">
    <text evidence="2">The sequence shown here is derived from an EMBL/GenBank/DDBJ whole genome shotgun (WGS) entry which is preliminary data.</text>
</comment>
<sequence>MSPLAAGVLSKLTNKITNLNLFNQPSGSICLTSTNARPQWEEVPDAASALGIRRELVEVIRTLKAWQHADLRDVELKEEKDGVEICGFDTFLDQVSESSREFAVDYATQRARAMQRTARGEFVPYEMTLQSLARKLYANEQSRALKEEIHRATNKTTLRREDRVKMRAKMLLQSAAWLDMDKFIEHRPPLNELGFWKRPAPPQLSLQGFDQNLQPLLRPVRCVFCLLTIRGTMFRCTVPNCTDRGGEGFICQACQHEGRHPDNHLVKQHKRCVLDRQESLISSSMSRQLCHCATVARFDDDGFPRALFPVRKTDHHRATTKGGVSCCLLELPNAIAEAKYQGIAVLKTDEKTSLRDQRRKEKRNNRWDRYGATDYQTATSETISEQQAEQDIPFFIRNITDRYPFGNVHMALRVGPLMIENGVEHSQGGALITSRDPPQWQLSHRGTDRDIERCLSVSGGEERRLYKAPHRGAPRKPKRYKTALKQIVGGLFSGFCCTELEDQVISQVVEASNADLDNPEDHPQEREAAWEAVLSPTLENLRQLMQSRIRLMLSTITRKLLDDTVDLKWDRRHNNCQKFCDNMIDYSVYGAFIAPSPLEDDDPPPYLMSFVCRPGSYTRERAGRARNKFDVPSGLCEEYLLKFRYGLHVDSDIVDSLLEYWYDWGGFGGPLYPYQDLFPWDCTEAYGRSNLVCSGGENHNISKHVWSFPFDSWSIIELHLTRSRLMYDQGAQTQSEWMKNRLTVLLAENTLLEGAKAMANSASFRASTAWMAEHKDARMDRYKLGGIHRAQPFSHHYEEGKYHEYFIADWAHLCRDDQIAEYEAIREMRRQLADMPAHSGSGSAGLSGGGGDAVALFGSYFADGWDGSYESTETMSPGDLAMEGTVDPDYSADTSGGGGDYSCGGGGCGGGCGG</sequence>
<evidence type="ECO:0000313" key="3">
    <source>
        <dbReference type="Proteomes" id="UP001285441"/>
    </source>
</evidence>
<accession>A0AAE0U356</accession>
<reference evidence="2" key="1">
    <citation type="journal article" date="2023" name="Mol. Phylogenet. Evol.">
        <title>Genome-scale phylogeny and comparative genomics of the fungal order Sordariales.</title>
        <authorList>
            <person name="Hensen N."/>
            <person name="Bonometti L."/>
            <person name="Westerberg I."/>
            <person name="Brannstrom I.O."/>
            <person name="Guillou S."/>
            <person name="Cros-Aarteil S."/>
            <person name="Calhoun S."/>
            <person name="Haridas S."/>
            <person name="Kuo A."/>
            <person name="Mondo S."/>
            <person name="Pangilinan J."/>
            <person name="Riley R."/>
            <person name="LaButti K."/>
            <person name="Andreopoulos B."/>
            <person name="Lipzen A."/>
            <person name="Chen C."/>
            <person name="Yan M."/>
            <person name="Daum C."/>
            <person name="Ng V."/>
            <person name="Clum A."/>
            <person name="Steindorff A."/>
            <person name="Ohm R.A."/>
            <person name="Martin F."/>
            <person name="Silar P."/>
            <person name="Natvig D.O."/>
            <person name="Lalanne C."/>
            <person name="Gautier V."/>
            <person name="Ament-Velasquez S.L."/>
            <person name="Kruys A."/>
            <person name="Hutchinson M.I."/>
            <person name="Powell A.J."/>
            <person name="Barry K."/>
            <person name="Miller A.N."/>
            <person name="Grigoriev I.V."/>
            <person name="Debuchy R."/>
            <person name="Gladieux P."/>
            <person name="Hiltunen Thoren M."/>
            <person name="Johannesson H."/>
        </authorList>
    </citation>
    <scope>NUCLEOTIDE SEQUENCE</scope>
    <source>
        <strain evidence="2">CBS 232.78</strain>
    </source>
</reference>